<feature type="chain" id="PRO_5008402623" evidence="1">
    <location>
        <begin position="21"/>
        <end position="122"/>
    </location>
</feature>
<organism evidence="2 3">
    <name type="scientific">Glossina pallidipes</name>
    <name type="common">Tsetse fly</name>
    <dbReference type="NCBI Taxonomy" id="7398"/>
    <lineage>
        <taxon>Eukaryota</taxon>
        <taxon>Metazoa</taxon>
        <taxon>Ecdysozoa</taxon>
        <taxon>Arthropoda</taxon>
        <taxon>Hexapoda</taxon>
        <taxon>Insecta</taxon>
        <taxon>Pterygota</taxon>
        <taxon>Neoptera</taxon>
        <taxon>Endopterygota</taxon>
        <taxon>Diptera</taxon>
        <taxon>Brachycera</taxon>
        <taxon>Muscomorpha</taxon>
        <taxon>Hippoboscoidea</taxon>
        <taxon>Glossinidae</taxon>
        <taxon>Glossina</taxon>
    </lineage>
</organism>
<dbReference type="Proteomes" id="UP000092445">
    <property type="component" value="Unassembled WGS sequence"/>
</dbReference>
<reference evidence="3" key="1">
    <citation type="submission" date="2014-03" db="EMBL/GenBank/DDBJ databases">
        <authorList>
            <person name="Aksoy S."/>
            <person name="Warren W."/>
            <person name="Wilson R.K."/>
        </authorList>
    </citation>
    <scope>NUCLEOTIDE SEQUENCE [LARGE SCALE GENOMIC DNA]</scope>
    <source>
        <strain evidence="3">IAEA</strain>
    </source>
</reference>
<accession>A0A1A9Z7H8</accession>
<dbReference type="VEuPathDB" id="VectorBase:GPAI006219"/>
<reference evidence="2" key="2">
    <citation type="submission" date="2020-05" db="UniProtKB">
        <authorList>
            <consortium name="EnsemblMetazoa"/>
        </authorList>
    </citation>
    <scope>IDENTIFICATION</scope>
    <source>
        <strain evidence="2">IAEA</strain>
    </source>
</reference>
<dbReference type="EnsemblMetazoa" id="GPAI006219-RA">
    <property type="protein sequence ID" value="GPAI006219-PA"/>
    <property type="gene ID" value="GPAI006219"/>
</dbReference>
<keyword evidence="3" id="KW-1185">Reference proteome</keyword>
<protein>
    <submittedName>
        <fullName evidence="2">Uncharacterized protein</fullName>
    </submittedName>
</protein>
<proteinExistence type="predicted"/>
<evidence type="ECO:0000313" key="2">
    <source>
        <dbReference type="EnsemblMetazoa" id="GPAI006219-PA"/>
    </source>
</evidence>
<sequence>MDFKYIPLLIIVSMTTLALCRPQKDLNFEIAAPAVLSYNSPLRQPDSLKSQPYYDFISVLYAHDSTKKDLLLYGRNRRDTSAEQKSSTVSRRRRAIVFRPLFVYRQQEIKKQQLREQRKHCI</sequence>
<keyword evidence="1" id="KW-0732">Signal</keyword>
<feature type="signal peptide" evidence="1">
    <location>
        <begin position="1"/>
        <end position="20"/>
    </location>
</feature>
<name>A0A1A9Z7H8_GLOPL</name>
<evidence type="ECO:0000313" key="3">
    <source>
        <dbReference type="Proteomes" id="UP000092445"/>
    </source>
</evidence>
<evidence type="ECO:0000256" key="1">
    <source>
        <dbReference type="SAM" id="SignalP"/>
    </source>
</evidence>
<dbReference type="AlphaFoldDB" id="A0A1A9Z7H8"/>